<keyword evidence="1" id="KW-0812">Transmembrane</keyword>
<evidence type="ECO:0000313" key="3">
    <source>
        <dbReference type="Proteomes" id="UP000324632"/>
    </source>
</evidence>
<feature type="transmembrane region" description="Helical" evidence="1">
    <location>
        <begin position="20"/>
        <end position="43"/>
    </location>
</feature>
<name>A0A5A9NCD1_9TELE</name>
<organism evidence="2 3">
    <name type="scientific">Triplophysa tibetana</name>
    <dbReference type="NCBI Taxonomy" id="1572043"/>
    <lineage>
        <taxon>Eukaryota</taxon>
        <taxon>Metazoa</taxon>
        <taxon>Chordata</taxon>
        <taxon>Craniata</taxon>
        <taxon>Vertebrata</taxon>
        <taxon>Euteleostomi</taxon>
        <taxon>Actinopterygii</taxon>
        <taxon>Neopterygii</taxon>
        <taxon>Teleostei</taxon>
        <taxon>Ostariophysi</taxon>
        <taxon>Cypriniformes</taxon>
        <taxon>Nemacheilidae</taxon>
        <taxon>Triplophysa</taxon>
    </lineage>
</organism>
<keyword evidence="1" id="KW-0472">Membrane</keyword>
<proteinExistence type="predicted"/>
<dbReference type="EMBL" id="SOYY01000020">
    <property type="protein sequence ID" value="KAA0707043.1"/>
    <property type="molecule type" value="Genomic_DNA"/>
</dbReference>
<gene>
    <name evidence="2" type="ORF">E1301_Tti002363</name>
</gene>
<evidence type="ECO:0000313" key="2">
    <source>
        <dbReference type="EMBL" id="KAA0707043.1"/>
    </source>
</evidence>
<sequence length="86" mass="9246">MGLDARKRVTVKMMLPVTELPASVIVFLVTMVISVNTCALLAFTDIAASIFAIAMETHHVTQALAAACVLQVTRDSAVREVQNSLM</sequence>
<keyword evidence="3" id="KW-1185">Reference proteome</keyword>
<dbReference type="Proteomes" id="UP000324632">
    <property type="component" value="Chromosome 20"/>
</dbReference>
<reference evidence="2 3" key="1">
    <citation type="journal article" date="2019" name="Mol. Ecol. Resour.">
        <title>Chromosome-level genome assembly of Triplophysa tibetana, a fish adapted to the harsh high-altitude environment of the Tibetan Plateau.</title>
        <authorList>
            <person name="Yang X."/>
            <person name="Liu H."/>
            <person name="Ma Z."/>
            <person name="Zou Y."/>
            <person name="Zou M."/>
            <person name="Mao Y."/>
            <person name="Li X."/>
            <person name="Wang H."/>
            <person name="Chen T."/>
            <person name="Wang W."/>
            <person name="Yang R."/>
        </authorList>
    </citation>
    <scope>NUCLEOTIDE SEQUENCE [LARGE SCALE GENOMIC DNA]</scope>
    <source>
        <strain evidence="2">TTIB1903HZAU</strain>
        <tissue evidence="2">Muscle</tissue>
    </source>
</reference>
<accession>A0A5A9NCD1</accession>
<protein>
    <submittedName>
        <fullName evidence="2">Uncharacterized protein</fullName>
    </submittedName>
</protein>
<keyword evidence="1" id="KW-1133">Transmembrane helix</keyword>
<evidence type="ECO:0000256" key="1">
    <source>
        <dbReference type="SAM" id="Phobius"/>
    </source>
</evidence>
<dbReference type="AlphaFoldDB" id="A0A5A9NCD1"/>
<comment type="caution">
    <text evidence="2">The sequence shown here is derived from an EMBL/GenBank/DDBJ whole genome shotgun (WGS) entry which is preliminary data.</text>
</comment>